<reference evidence="7 8" key="1">
    <citation type="journal article" date="2016" name="Proc. Natl. Acad. Sci. U.S.A.">
        <title>Comparative genomics of biotechnologically important yeasts.</title>
        <authorList>
            <person name="Riley R."/>
            <person name="Haridas S."/>
            <person name="Wolfe K.H."/>
            <person name="Lopes M.R."/>
            <person name="Hittinger C.T."/>
            <person name="Goeker M."/>
            <person name="Salamov A.A."/>
            <person name="Wisecaver J.H."/>
            <person name="Long T.M."/>
            <person name="Calvey C.H."/>
            <person name="Aerts A.L."/>
            <person name="Barry K.W."/>
            <person name="Choi C."/>
            <person name="Clum A."/>
            <person name="Coughlan A.Y."/>
            <person name="Deshpande S."/>
            <person name="Douglass A.P."/>
            <person name="Hanson S.J."/>
            <person name="Klenk H.-P."/>
            <person name="LaButti K.M."/>
            <person name="Lapidus A."/>
            <person name="Lindquist E.A."/>
            <person name="Lipzen A.M."/>
            <person name="Meier-Kolthoff J.P."/>
            <person name="Ohm R.A."/>
            <person name="Otillar R.P."/>
            <person name="Pangilinan J.L."/>
            <person name="Peng Y."/>
            <person name="Rokas A."/>
            <person name="Rosa C.A."/>
            <person name="Scheuner C."/>
            <person name="Sibirny A.A."/>
            <person name="Slot J.C."/>
            <person name="Stielow J.B."/>
            <person name="Sun H."/>
            <person name="Kurtzman C.P."/>
            <person name="Blackwell M."/>
            <person name="Grigoriev I.V."/>
            <person name="Jeffries T.W."/>
        </authorList>
    </citation>
    <scope>NUCLEOTIDE SEQUENCE [LARGE SCALE GENOMIC DNA]</scope>
    <source>
        <strain evidence="8">ATCC 58044 / CBS 1984 / NCYC 433 / NRRL Y-366-8</strain>
    </source>
</reference>
<evidence type="ECO:0000256" key="1">
    <source>
        <dbReference type="ARBA" id="ARBA00004173"/>
    </source>
</evidence>
<accession>A0A1E3PC54</accession>
<evidence type="ECO:0000256" key="3">
    <source>
        <dbReference type="ARBA" id="ARBA00022845"/>
    </source>
</evidence>
<comment type="subcellular location">
    <subcellularLocation>
        <location evidence="1 6">Mitochondrion</location>
    </subcellularLocation>
</comment>
<proteinExistence type="inferred from homology"/>
<dbReference type="GO" id="GO:0045182">
    <property type="term" value="F:translation regulator activity"/>
    <property type="evidence" value="ECO:0007669"/>
    <property type="project" value="InterPro"/>
</dbReference>
<dbReference type="Pfam" id="PF17049">
    <property type="entry name" value="AEP1"/>
    <property type="match status" value="1"/>
</dbReference>
<dbReference type="EMBL" id="KV454208">
    <property type="protein sequence ID" value="ODQ62996.1"/>
    <property type="molecule type" value="Genomic_DNA"/>
</dbReference>
<keyword evidence="5 6" id="KW-0496">Mitochondrion</keyword>
<evidence type="ECO:0000256" key="6">
    <source>
        <dbReference type="RuleBase" id="RU362136"/>
    </source>
</evidence>
<gene>
    <name evidence="7" type="ORF">WICANDRAFT_77153</name>
</gene>
<protein>
    <recommendedName>
        <fullName evidence="6">ATPase expression protein 1</fullName>
    </recommendedName>
</protein>
<keyword evidence="4 6" id="KW-0809">Transit peptide</keyword>
<dbReference type="OrthoDB" id="10649877at2759"/>
<evidence type="ECO:0000256" key="5">
    <source>
        <dbReference type="ARBA" id="ARBA00023128"/>
    </source>
</evidence>
<dbReference type="AlphaFoldDB" id="A0A1E3PC54"/>
<dbReference type="RefSeq" id="XP_019042203.1">
    <property type="nucleotide sequence ID" value="XM_019184510.1"/>
</dbReference>
<keyword evidence="3 6" id="KW-0810">Translation regulation</keyword>
<comment type="function">
    <text evidence="6">Required for translation of the mitochondrial OLI1 transcript encoding subunit 9 of mitochondrial ATP synthase.</text>
</comment>
<comment type="similarity">
    <text evidence="2 6">Belongs to the AEP1 family.</text>
</comment>
<evidence type="ECO:0000313" key="8">
    <source>
        <dbReference type="Proteomes" id="UP000094112"/>
    </source>
</evidence>
<dbReference type="Proteomes" id="UP000094112">
    <property type="component" value="Unassembled WGS sequence"/>
</dbReference>
<evidence type="ECO:0000256" key="4">
    <source>
        <dbReference type="ARBA" id="ARBA00022946"/>
    </source>
</evidence>
<sequence length="491" mass="55796">MTSVLKKTVHKGSRSIDFINHNLKTSITQPKRGEIEKSLDPVNNISPVKNIKVYDHPIHPFHRPSAASKLIKVLRPHNKLDAGPIFSLESHTKGGHKVNLSPSFNSSREAIAFLDKLPQDYQILNPIEQPPISSSLSESAKSQIEEMRTDDVQSWSKILKARIVSKDGSIITNEDKLVFLLEKTINSTPESVSNVIPLLKSYITFVENSKLVSNISQFFLHQVLKYEYENPKQILQEISEIEKLLADEYPGVKKEPSFINVLLKTHLHLKEYAGTKLLIDSLIAQGFTPDAKTVEMYLKFHVDKLISSKTLSVTKNAQVKADFFDSIIDMDDVFHSVMNPNIAKLLLHGSDSLEEASSILKELQSKIQGQELKDTYKSFEVRMVNIMNQEDRTFVPHILQSALRNTFYQKHERVTEFANRSNVILLNRTVRYGSLIFATKLLEKVRVSPDDINGLSKILEQREFETINDSPGYDTRSRDAFLERLNAKSSL</sequence>
<name>A0A1E3PC54_WICAA</name>
<evidence type="ECO:0000256" key="2">
    <source>
        <dbReference type="ARBA" id="ARBA00008176"/>
    </source>
</evidence>
<dbReference type="GO" id="GO:0005739">
    <property type="term" value="C:mitochondrion"/>
    <property type="evidence" value="ECO:0007669"/>
    <property type="project" value="UniProtKB-SubCell"/>
</dbReference>
<organism evidence="7 8">
    <name type="scientific">Wickerhamomyces anomalus (strain ATCC 58044 / CBS 1984 / NCYC 433 / NRRL Y-366-8)</name>
    <name type="common">Yeast</name>
    <name type="synonym">Hansenula anomala</name>
    <dbReference type="NCBI Taxonomy" id="683960"/>
    <lineage>
        <taxon>Eukaryota</taxon>
        <taxon>Fungi</taxon>
        <taxon>Dikarya</taxon>
        <taxon>Ascomycota</taxon>
        <taxon>Saccharomycotina</taxon>
        <taxon>Saccharomycetes</taxon>
        <taxon>Phaffomycetales</taxon>
        <taxon>Wickerhamomycetaceae</taxon>
        <taxon>Wickerhamomyces</taxon>
    </lineage>
</organism>
<dbReference type="GeneID" id="30201756"/>
<keyword evidence="8" id="KW-1185">Reference proteome</keyword>
<evidence type="ECO:0000313" key="7">
    <source>
        <dbReference type="EMBL" id="ODQ62996.1"/>
    </source>
</evidence>
<dbReference type="InterPro" id="IPR031467">
    <property type="entry name" value="Aep1"/>
</dbReference>